<dbReference type="InterPro" id="IPR015947">
    <property type="entry name" value="PUA-like_sf"/>
</dbReference>
<feature type="domain" description="tRNA pseudouridylate synthase B C-terminal" evidence="8">
    <location>
        <begin position="184"/>
        <end position="246"/>
    </location>
</feature>
<dbReference type="EMBL" id="SRIO01000006">
    <property type="protein sequence ID" value="TFZ82910.1"/>
    <property type="molecule type" value="Genomic_DNA"/>
</dbReference>
<dbReference type="GO" id="GO:0160148">
    <property type="term" value="F:tRNA pseudouridine(55) synthase activity"/>
    <property type="evidence" value="ECO:0007669"/>
    <property type="project" value="UniProtKB-EC"/>
</dbReference>
<dbReference type="AlphaFoldDB" id="A0A4Z0FAI0"/>
<accession>A0A4Z0FAI0</accession>
<dbReference type="Gene3D" id="3.30.2350.10">
    <property type="entry name" value="Pseudouridine synthase"/>
    <property type="match status" value="1"/>
</dbReference>
<dbReference type="Pfam" id="PF09157">
    <property type="entry name" value="TruB-C_2"/>
    <property type="match status" value="1"/>
</dbReference>
<dbReference type="PANTHER" id="PTHR13767">
    <property type="entry name" value="TRNA-PSEUDOURIDINE SYNTHASE"/>
    <property type="match status" value="1"/>
</dbReference>
<dbReference type="Gene3D" id="2.30.130.10">
    <property type="entry name" value="PUA domain"/>
    <property type="match status" value="1"/>
</dbReference>
<dbReference type="RefSeq" id="WP_135281580.1">
    <property type="nucleotide sequence ID" value="NZ_SRIO01000006.1"/>
</dbReference>
<dbReference type="InterPro" id="IPR020103">
    <property type="entry name" value="PsdUridine_synth_cat_dom_sf"/>
</dbReference>
<keyword evidence="10" id="KW-1185">Reference proteome</keyword>
<evidence type="ECO:0000313" key="9">
    <source>
        <dbReference type="EMBL" id="TFZ82910.1"/>
    </source>
</evidence>
<dbReference type="Pfam" id="PF01509">
    <property type="entry name" value="TruB_N"/>
    <property type="match status" value="1"/>
</dbReference>
<dbReference type="Proteomes" id="UP000297890">
    <property type="component" value="Unassembled WGS sequence"/>
</dbReference>
<reference evidence="9 10" key="1">
    <citation type="journal article" date="2019" name="ISME J.">
        <title>Candidatus Macondimonas diazotrophica, a novel gammaproteobacterial genus dominating crude-oil-contaminated coastal sediments.</title>
        <authorList>
            <person name="Karthikeyan S."/>
            <person name="Konstantinidis K."/>
        </authorList>
    </citation>
    <scope>NUCLEOTIDE SEQUENCE [LARGE SCALE GENOMIC DNA]</scope>
    <source>
        <strain evidence="9 10">KTK01</strain>
    </source>
</reference>
<proteinExistence type="inferred from homology"/>
<evidence type="ECO:0000256" key="4">
    <source>
        <dbReference type="ARBA" id="ARBA00023235"/>
    </source>
</evidence>
<dbReference type="InterPro" id="IPR014780">
    <property type="entry name" value="tRNA_psdUridine_synth_TruB"/>
</dbReference>
<dbReference type="SUPFAM" id="SSF88697">
    <property type="entry name" value="PUA domain-like"/>
    <property type="match status" value="1"/>
</dbReference>
<dbReference type="InterPro" id="IPR002501">
    <property type="entry name" value="PsdUridine_synth_N"/>
</dbReference>
<organism evidence="9 10">
    <name type="scientific">Candidatus Macondimonas diazotrophica</name>
    <dbReference type="NCBI Taxonomy" id="2305248"/>
    <lineage>
        <taxon>Bacteria</taxon>
        <taxon>Pseudomonadati</taxon>
        <taxon>Pseudomonadota</taxon>
        <taxon>Gammaproteobacteria</taxon>
        <taxon>Chromatiales</taxon>
        <taxon>Ectothiorhodospiraceae</taxon>
        <taxon>Candidatus Macondimonas</taxon>
    </lineage>
</organism>
<evidence type="ECO:0000256" key="1">
    <source>
        <dbReference type="ARBA" id="ARBA00000385"/>
    </source>
</evidence>
<dbReference type="InterPro" id="IPR015240">
    <property type="entry name" value="tRNA_sdUridine_synth_fam1_C"/>
</dbReference>
<dbReference type="SUPFAM" id="SSF55120">
    <property type="entry name" value="Pseudouridine synthase"/>
    <property type="match status" value="1"/>
</dbReference>
<evidence type="ECO:0000259" key="6">
    <source>
        <dbReference type="Pfam" id="PF01509"/>
    </source>
</evidence>
<comment type="catalytic activity">
    <reaction evidence="1 5">
        <text>uridine(55) in tRNA = pseudouridine(55) in tRNA</text>
        <dbReference type="Rhea" id="RHEA:42532"/>
        <dbReference type="Rhea" id="RHEA-COMP:10101"/>
        <dbReference type="Rhea" id="RHEA-COMP:10102"/>
        <dbReference type="ChEBI" id="CHEBI:65314"/>
        <dbReference type="ChEBI" id="CHEBI:65315"/>
        <dbReference type="EC" id="5.4.99.25"/>
    </reaction>
</comment>
<keyword evidence="3 5" id="KW-0819">tRNA processing</keyword>
<dbReference type="OrthoDB" id="9802309at2"/>
<protein>
    <recommendedName>
        <fullName evidence="5">tRNA pseudouridine synthase B</fullName>
        <ecNumber evidence="5">5.4.99.25</ecNumber>
    </recommendedName>
    <alternativeName>
        <fullName evidence="5">tRNA pseudouridine(55) synthase</fullName>
        <shortName evidence="5">Psi55 synthase</shortName>
    </alternativeName>
    <alternativeName>
        <fullName evidence="5">tRNA pseudouridylate synthase</fullName>
    </alternativeName>
    <alternativeName>
        <fullName evidence="5">tRNA-uridine isomerase</fullName>
    </alternativeName>
</protein>
<dbReference type="CDD" id="cd21152">
    <property type="entry name" value="PUA_TruB_bacterial"/>
    <property type="match status" value="1"/>
</dbReference>
<feature type="domain" description="Pseudouridine synthase II N-terminal" evidence="6">
    <location>
        <begin position="35"/>
        <end position="183"/>
    </location>
</feature>
<evidence type="ECO:0000256" key="5">
    <source>
        <dbReference type="HAMAP-Rule" id="MF_01080"/>
    </source>
</evidence>
<dbReference type="CDD" id="cd02573">
    <property type="entry name" value="PseudoU_synth_EcTruB"/>
    <property type="match status" value="1"/>
</dbReference>
<dbReference type="GO" id="GO:1990481">
    <property type="term" value="P:mRNA pseudouridine synthesis"/>
    <property type="evidence" value="ECO:0007669"/>
    <property type="project" value="TreeGrafter"/>
</dbReference>
<comment type="caution">
    <text evidence="9">The sequence shown here is derived from an EMBL/GenBank/DDBJ whole genome shotgun (WGS) entry which is preliminary data.</text>
</comment>
<dbReference type="InterPro" id="IPR036974">
    <property type="entry name" value="PUA_sf"/>
</dbReference>
<sequence length="325" mass="35397">MTRTPTRRRRRIVDGILLFDKPLGMSSNKALQHVRWLYAAAKAGHTGSLDPLATGLLPLCFGQATKVCGYLLDADKSYEVVCQFGCRTVTGDREGEVVETGPADAARLAGLAQALDHFRGKIDQIPPMYSALKHEGERLYRLARQGKEVIRPARPVTIHELTLIEQAGATAILRIRCSKGTYVRTLVEDIAAALGTVAHVHDLRRLALGPFKLSQGAHDMAALQYVADAGDWERLDALLLPLDAALHHYPAVTLSEAVAFQMTQGKVVSVPDTLTNGQTVRLYGPDERFLGMGEMLGDGRCAPKRLMQGVPGQKPRNLLSNGFQG</sequence>
<dbReference type="HAMAP" id="MF_01080">
    <property type="entry name" value="TruB_bact"/>
    <property type="match status" value="1"/>
</dbReference>
<dbReference type="PANTHER" id="PTHR13767:SF2">
    <property type="entry name" value="PSEUDOURIDYLATE SYNTHASE TRUB1"/>
    <property type="match status" value="1"/>
</dbReference>
<evidence type="ECO:0000256" key="3">
    <source>
        <dbReference type="ARBA" id="ARBA00022694"/>
    </source>
</evidence>
<comment type="function">
    <text evidence="5">Responsible for synthesis of pseudouridine from uracil-55 in the psi GC loop of transfer RNAs.</text>
</comment>
<dbReference type="GO" id="GO:0003723">
    <property type="term" value="F:RNA binding"/>
    <property type="evidence" value="ECO:0007669"/>
    <property type="project" value="InterPro"/>
</dbReference>
<feature type="active site" description="Nucleophile" evidence="5">
    <location>
        <position position="50"/>
    </location>
</feature>
<gene>
    <name evidence="5 9" type="primary">truB</name>
    <name evidence="9" type="ORF">E4680_06450</name>
</gene>
<dbReference type="EC" id="5.4.99.25" evidence="5"/>
<dbReference type="Pfam" id="PF16198">
    <property type="entry name" value="TruB_C_2"/>
    <property type="match status" value="1"/>
</dbReference>
<dbReference type="InterPro" id="IPR032819">
    <property type="entry name" value="TruB_C"/>
</dbReference>
<evidence type="ECO:0000259" key="7">
    <source>
        <dbReference type="Pfam" id="PF09157"/>
    </source>
</evidence>
<name>A0A4Z0FAI0_9GAMM</name>
<evidence type="ECO:0000256" key="2">
    <source>
        <dbReference type="ARBA" id="ARBA00005642"/>
    </source>
</evidence>
<dbReference type="NCBIfam" id="TIGR00431">
    <property type="entry name" value="TruB"/>
    <property type="match status" value="1"/>
</dbReference>
<dbReference type="GO" id="GO:0031119">
    <property type="term" value="P:tRNA pseudouridine synthesis"/>
    <property type="evidence" value="ECO:0007669"/>
    <property type="project" value="UniProtKB-UniRule"/>
</dbReference>
<keyword evidence="4 5" id="KW-0413">Isomerase</keyword>
<feature type="domain" description="tRNA pseudouridine synthase II TruB subfamily 1 C-terminal" evidence="7">
    <location>
        <begin position="250"/>
        <end position="307"/>
    </location>
</feature>
<evidence type="ECO:0000313" key="10">
    <source>
        <dbReference type="Proteomes" id="UP000297890"/>
    </source>
</evidence>
<comment type="similarity">
    <text evidence="2 5">Belongs to the pseudouridine synthase TruB family. Type 1 subfamily.</text>
</comment>
<evidence type="ECO:0000259" key="8">
    <source>
        <dbReference type="Pfam" id="PF16198"/>
    </source>
</evidence>